<dbReference type="InterPro" id="IPR003142">
    <property type="entry name" value="BPL_C"/>
</dbReference>
<feature type="domain" description="BPL/LPL catalytic" evidence="4">
    <location>
        <begin position="19"/>
        <end position="193"/>
    </location>
</feature>
<dbReference type="GO" id="GO:0005737">
    <property type="term" value="C:cytoplasm"/>
    <property type="evidence" value="ECO:0007669"/>
    <property type="project" value="TreeGrafter"/>
</dbReference>
<evidence type="ECO:0000313" key="6">
    <source>
        <dbReference type="EMBL" id="OFV66055.1"/>
    </source>
</evidence>
<dbReference type="EMBL" id="DRIE01000102">
    <property type="protein sequence ID" value="HEC57423.1"/>
    <property type="molecule type" value="Genomic_DNA"/>
</dbReference>
<keyword evidence="3" id="KW-0067">ATP-binding</keyword>
<dbReference type="SUPFAM" id="SSF55681">
    <property type="entry name" value="Class II aaRS and biotin synthetases"/>
    <property type="match status" value="1"/>
</dbReference>
<reference evidence="5" key="2">
    <citation type="journal article" date="2020" name="mSystems">
        <title>Genome- and Community-Level Interaction Insights into Carbon Utilization and Element Cycling Functions of Hydrothermarchaeota in Hydrothermal Sediment.</title>
        <authorList>
            <person name="Zhou Z."/>
            <person name="Liu Y."/>
            <person name="Xu W."/>
            <person name="Pan J."/>
            <person name="Luo Z.H."/>
            <person name="Li M."/>
        </authorList>
    </citation>
    <scope>NUCLEOTIDE SEQUENCE [LARGE SCALE GENOMIC DNA]</scope>
    <source>
        <strain evidence="5">HyVt-386</strain>
    </source>
</reference>
<name>A0A1F2P4M1_9EURY</name>
<dbReference type="EMBL" id="LYOR01000004">
    <property type="protein sequence ID" value="OFV66055.1"/>
    <property type="molecule type" value="Genomic_DNA"/>
</dbReference>
<evidence type="ECO:0000256" key="1">
    <source>
        <dbReference type="ARBA" id="ARBA00022598"/>
    </source>
</evidence>
<proteinExistence type="predicted"/>
<dbReference type="InterPro" id="IPR008988">
    <property type="entry name" value="Transcriptional_repressor_C"/>
</dbReference>
<dbReference type="Proteomes" id="UP000185779">
    <property type="component" value="Unassembled WGS sequence"/>
</dbReference>
<evidence type="ECO:0000256" key="3">
    <source>
        <dbReference type="ARBA" id="ARBA00022840"/>
    </source>
</evidence>
<organism evidence="6 7">
    <name type="scientific">Candidatus Syntropharchaeum butanivorans</name>
    <dbReference type="NCBI Taxonomy" id="1839936"/>
    <lineage>
        <taxon>Archaea</taxon>
        <taxon>Methanobacteriati</taxon>
        <taxon>Methanobacteriota</taxon>
        <taxon>Stenosarchaea group</taxon>
        <taxon>Methanomicrobia</taxon>
        <taxon>Methanosarcinales</taxon>
        <taxon>ANME-2 cluster</taxon>
        <taxon>Candidatus Syntropharchaeum</taxon>
    </lineage>
</organism>
<comment type="caution">
    <text evidence="6">The sequence shown here is derived from an EMBL/GenBank/DDBJ whole genome shotgun (WGS) entry which is preliminary data.</text>
</comment>
<dbReference type="AlphaFoldDB" id="A0A1F2P4M1"/>
<reference evidence="6 7" key="1">
    <citation type="submission" date="2016-05" db="EMBL/GenBank/DDBJ databases">
        <title>Microbial consortia oxidize butane by reversing methanogenesis.</title>
        <authorList>
            <person name="Laso-Perez R."/>
            <person name="Richter M."/>
            <person name="Wegener G."/>
            <person name="Musat F."/>
        </authorList>
    </citation>
    <scope>NUCLEOTIDE SEQUENCE [LARGE SCALE GENOMIC DNA]</scope>
    <source>
        <strain evidence="6">BOX1</strain>
    </source>
</reference>
<dbReference type="GO" id="GO:0004077">
    <property type="term" value="F:biotin--[biotin carboxyl-carrier protein] ligase activity"/>
    <property type="evidence" value="ECO:0007669"/>
    <property type="project" value="UniProtKB-EC"/>
</dbReference>
<dbReference type="PROSITE" id="PS51733">
    <property type="entry name" value="BPL_LPL_CATALYTIC"/>
    <property type="match status" value="1"/>
</dbReference>
<evidence type="ECO:0000313" key="5">
    <source>
        <dbReference type="EMBL" id="HEC57423.1"/>
    </source>
</evidence>
<dbReference type="InterPro" id="IPR045864">
    <property type="entry name" value="aa-tRNA-synth_II/BPL/LPL"/>
</dbReference>
<dbReference type="Gene3D" id="2.30.30.100">
    <property type="match status" value="1"/>
</dbReference>
<dbReference type="GO" id="GO:0005524">
    <property type="term" value="F:ATP binding"/>
    <property type="evidence" value="ECO:0007669"/>
    <property type="project" value="UniProtKB-KW"/>
</dbReference>
<dbReference type="Proteomes" id="UP000885936">
    <property type="component" value="Unassembled WGS sequence"/>
</dbReference>
<dbReference type="InterPro" id="IPR004408">
    <property type="entry name" value="Biotin_CoA_COase_ligase"/>
</dbReference>
<keyword evidence="1 6" id="KW-0436">Ligase</keyword>
<keyword evidence="7" id="KW-1185">Reference proteome</keyword>
<evidence type="ECO:0000256" key="2">
    <source>
        <dbReference type="ARBA" id="ARBA00022741"/>
    </source>
</evidence>
<dbReference type="EC" id="6.3.4.15" evidence="5"/>
<gene>
    <name evidence="5" type="ORF">ENI32_06040</name>
    <name evidence="6" type="ORF">SBU_000992</name>
</gene>
<dbReference type="InterPro" id="IPR004143">
    <property type="entry name" value="BPL_LPL_catalytic"/>
</dbReference>
<dbReference type="SUPFAM" id="SSF50037">
    <property type="entry name" value="C-terminal domain of transcriptional repressors"/>
    <property type="match status" value="1"/>
</dbReference>
<dbReference type="Pfam" id="PF03099">
    <property type="entry name" value="BPL_LplA_LipB"/>
    <property type="match status" value="1"/>
</dbReference>
<protein>
    <submittedName>
        <fullName evidence="5">Biotin--[acetyl-CoA-carboxylase] ligase</fullName>
        <ecNumber evidence="5">6.3.4.15</ecNumber>
    </submittedName>
    <submittedName>
        <fullName evidence="6">Biotin--acetyl-CoA-carboxylase ligase domain protein</fullName>
    </submittedName>
</protein>
<evidence type="ECO:0000259" key="4">
    <source>
        <dbReference type="PROSITE" id="PS51733"/>
    </source>
</evidence>
<dbReference type="Gene3D" id="3.30.930.10">
    <property type="entry name" value="Bira Bifunctional Protein, Domain 2"/>
    <property type="match status" value="1"/>
</dbReference>
<dbReference type="CDD" id="cd16442">
    <property type="entry name" value="BPL"/>
    <property type="match status" value="1"/>
</dbReference>
<dbReference type="PANTHER" id="PTHR12835">
    <property type="entry name" value="BIOTIN PROTEIN LIGASE"/>
    <property type="match status" value="1"/>
</dbReference>
<accession>A0A1F2P4M1</accession>
<sequence>MIDLKLLESCLKTRYIGRRIYHFDSLPSTNDEAKSLARGGEEEGAVVIAERQTHGRGRYDHLWFSSPHGLHLSIILRPQVNITRVTRLVMVAGVAAARAISSYGLDARIKWSNDLLIHERKVGGILTEVDTDGGMEFCIVGIGINLNVRHDEFPDEIKDIATSIMEELGEEVSREEFACRLLNEFEDVYDSFKAEACDEIMSEWRRYCSTIGRLVRIRTVGETIEGEAVGVDREGALILELPNGRLMKVVSGECTHLWR</sequence>
<evidence type="ECO:0000313" key="7">
    <source>
        <dbReference type="Proteomes" id="UP000185779"/>
    </source>
</evidence>
<dbReference type="PANTHER" id="PTHR12835:SF5">
    <property type="entry name" value="BIOTIN--PROTEIN LIGASE"/>
    <property type="match status" value="1"/>
</dbReference>
<dbReference type="STRING" id="1839936.SBU_000992"/>
<dbReference type="Pfam" id="PF02237">
    <property type="entry name" value="BPL_C"/>
    <property type="match status" value="1"/>
</dbReference>
<dbReference type="NCBIfam" id="TIGR00121">
    <property type="entry name" value="birA_ligase"/>
    <property type="match status" value="1"/>
</dbReference>
<keyword evidence="2" id="KW-0547">Nucleotide-binding</keyword>